<dbReference type="PANTHER" id="PTHR42939:SF1">
    <property type="entry name" value="ABC TRANSPORTER ATP-BINDING PROTEIN ALBC-RELATED"/>
    <property type="match status" value="1"/>
</dbReference>
<evidence type="ECO:0000313" key="5">
    <source>
        <dbReference type="EMBL" id="SDJ12733.1"/>
    </source>
</evidence>
<dbReference type="Gene3D" id="3.40.50.300">
    <property type="entry name" value="P-loop containing nucleotide triphosphate hydrolases"/>
    <property type="match status" value="1"/>
</dbReference>
<dbReference type="EMBL" id="FNEV01000002">
    <property type="protein sequence ID" value="SDJ12733.1"/>
    <property type="molecule type" value="Genomic_DNA"/>
</dbReference>
<keyword evidence="3 5" id="KW-0067">ATP-binding</keyword>
<organism evidence="5 6">
    <name type="scientific">Salimicrobium halophilum</name>
    <dbReference type="NCBI Taxonomy" id="86666"/>
    <lineage>
        <taxon>Bacteria</taxon>
        <taxon>Bacillati</taxon>
        <taxon>Bacillota</taxon>
        <taxon>Bacilli</taxon>
        <taxon>Bacillales</taxon>
        <taxon>Bacillaceae</taxon>
        <taxon>Salimicrobium</taxon>
    </lineage>
</organism>
<evidence type="ECO:0000256" key="2">
    <source>
        <dbReference type="ARBA" id="ARBA00022741"/>
    </source>
</evidence>
<dbReference type="Proteomes" id="UP000199225">
    <property type="component" value="Unassembled WGS sequence"/>
</dbReference>
<dbReference type="STRING" id="86666.SAMN04490247_0867"/>
<dbReference type="RefSeq" id="WP_093192414.1">
    <property type="nucleotide sequence ID" value="NZ_FNEV01000002.1"/>
</dbReference>
<dbReference type="InterPro" id="IPR003439">
    <property type="entry name" value="ABC_transporter-like_ATP-bd"/>
</dbReference>
<dbReference type="OrthoDB" id="9804819at2"/>
<feature type="domain" description="ABC transporter" evidence="4">
    <location>
        <begin position="4"/>
        <end position="229"/>
    </location>
</feature>
<dbReference type="AlphaFoldDB" id="A0A1G8R7C2"/>
<dbReference type="GO" id="GO:0005524">
    <property type="term" value="F:ATP binding"/>
    <property type="evidence" value="ECO:0007669"/>
    <property type="project" value="UniProtKB-KW"/>
</dbReference>
<dbReference type="GO" id="GO:0016887">
    <property type="term" value="F:ATP hydrolysis activity"/>
    <property type="evidence" value="ECO:0007669"/>
    <property type="project" value="InterPro"/>
</dbReference>
<dbReference type="InterPro" id="IPR003593">
    <property type="entry name" value="AAA+_ATPase"/>
</dbReference>
<keyword evidence="6" id="KW-1185">Reference proteome</keyword>
<dbReference type="SMART" id="SM00382">
    <property type="entry name" value="AAA"/>
    <property type="match status" value="1"/>
</dbReference>
<evidence type="ECO:0000256" key="1">
    <source>
        <dbReference type="ARBA" id="ARBA00022448"/>
    </source>
</evidence>
<dbReference type="CDD" id="cd03230">
    <property type="entry name" value="ABC_DR_subfamily_A"/>
    <property type="match status" value="1"/>
</dbReference>
<gene>
    <name evidence="5" type="ORF">SAMN04490247_0867</name>
</gene>
<dbReference type="PANTHER" id="PTHR42939">
    <property type="entry name" value="ABC TRANSPORTER ATP-BINDING PROTEIN ALBC-RELATED"/>
    <property type="match status" value="1"/>
</dbReference>
<name>A0A1G8R7C2_9BACI</name>
<accession>A0A1G8R7C2</accession>
<dbReference type="PROSITE" id="PS50893">
    <property type="entry name" value="ABC_TRANSPORTER_2"/>
    <property type="match status" value="1"/>
</dbReference>
<dbReference type="Pfam" id="PF00005">
    <property type="entry name" value="ABC_tran"/>
    <property type="match status" value="1"/>
</dbReference>
<reference evidence="6" key="1">
    <citation type="submission" date="2016-10" db="EMBL/GenBank/DDBJ databases">
        <authorList>
            <person name="Varghese N."/>
            <person name="Submissions S."/>
        </authorList>
    </citation>
    <scope>NUCLEOTIDE SEQUENCE [LARGE SCALE GENOMIC DNA]</scope>
    <source>
        <strain evidence="6">DSM 4771</strain>
    </source>
</reference>
<dbReference type="InterPro" id="IPR027417">
    <property type="entry name" value="P-loop_NTPase"/>
</dbReference>
<protein>
    <submittedName>
        <fullName evidence="5">ABC-2 type transport system ATP-binding protein</fullName>
    </submittedName>
</protein>
<dbReference type="InterPro" id="IPR017871">
    <property type="entry name" value="ABC_transporter-like_CS"/>
</dbReference>
<dbReference type="SUPFAM" id="SSF52540">
    <property type="entry name" value="P-loop containing nucleoside triphosphate hydrolases"/>
    <property type="match status" value="1"/>
</dbReference>
<sequence length="297" mass="33252">MTTVHIEELTKKFGGKVALDGISLTVEEGEIFGFVGHNGAGKSTFIHTITGVLPKSSGKITMLGEENLDNVKDRMGVMPDTANLYEYMKGVKFLKFMGELKDDKRTKREYVSLMEAVGLGAEGDKKIKDYSFGMRKKISIAQALLGDPDLIILDEPTSGLDPESSIKIRQLVKQLQQEGKTVFLTSHNLDEIEKISDRVGILKEGRIEKLGTPEELKNEKQEKITLAIRTTPALEKEDVDQMKKEVVFLQKEGVYTWLEVDSERLVPDISKAIIDSGKQLYEITPKKESLEDIFINT</sequence>
<proteinExistence type="predicted"/>
<dbReference type="InterPro" id="IPR051782">
    <property type="entry name" value="ABC_Transporter_VariousFunc"/>
</dbReference>
<evidence type="ECO:0000256" key="3">
    <source>
        <dbReference type="ARBA" id="ARBA00022840"/>
    </source>
</evidence>
<keyword evidence="1" id="KW-0813">Transport</keyword>
<keyword evidence="2" id="KW-0547">Nucleotide-binding</keyword>
<evidence type="ECO:0000259" key="4">
    <source>
        <dbReference type="PROSITE" id="PS50893"/>
    </source>
</evidence>
<evidence type="ECO:0000313" key="6">
    <source>
        <dbReference type="Proteomes" id="UP000199225"/>
    </source>
</evidence>
<dbReference type="PROSITE" id="PS00211">
    <property type="entry name" value="ABC_TRANSPORTER_1"/>
    <property type="match status" value="1"/>
</dbReference>